<gene>
    <name evidence="1" type="ORF">DILT_LOCUS14981</name>
</gene>
<dbReference type="AlphaFoldDB" id="A0A3P7Q9B9"/>
<evidence type="ECO:0000313" key="1">
    <source>
        <dbReference type="EMBL" id="VDN27306.1"/>
    </source>
</evidence>
<organism evidence="1 2">
    <name type="scientific">Dibothriocephalus latus</name>
    <name type="common">Fish tapeworm</name>
    <name type="synonym">Diphyllobothrium latum</name>
    <dbReference type="NCBI Taxonomy" id="60516"/>
    <lineage>
        <taxon>Eukaryota</taxon>
        <taxon>Metazoa</taxon>
        <taxon>Spiralia</taxon>
        <taxon>Lophotrochozoa</taxon>
        <taxon>Platyhelminthes</taxon>
        <taxon>Cestoda</taxon>
        <taxon>Eucestoda</taxon>
        <taxon>Diphyllobothriidea</taxon>
        <taxon>Diphyllobothriidae</taxon>
        <taxon>Dibothriocephalus</taxon>
    </lineage>
</organism>
<dbReference type="EMBL" id="UYRU01076753">
    <property type="protein sequence ID" value="VDN27306.1"/>
    <property type="molecule type" value="Genomic_DNA"/>
</dbReference>
<keyword evidence="2" id="KW-1185">Reference proteome</keyword>
<sequence length="104" mass="11688">MEVSLVNLNEEYKSLSDKRSRSSSPVKVVEEKLAEISASAVSSEKQEEIVDYEELADIPVDGLTLEAIEKYKKNKPKKVLSAEKERDILALVSELEKSFEVSSR</sequence>
<protein>
    <submittedName>
        <fullName evidence="1">Uncharacterized protein</fullName>
    </submittedName>
</protein>
<dbReference type="Proteomes" id="UP000281553">
    <property type="component" value="Unassembled WGS sequence"/>
</dbReference>
<accession>A0A3P7Q9B9</accession>
<name>A0A3P7Q9B9_DIBLA</name>
<evidence type="ECO:0000313" key="2">
    <source>
        <dbReference type="Proteomes" id="UP000281553"/>
    </source>
</evidence>
<reference evidence="1 2" key="1">
    <citation type="submission" date="2018-11" db="EMBL/GenBank/DDBJ databases">
        <authorList>
            <consortium name="Pathogen Informatics"/>
        </authorList>
    </citation>
    <scope>NUCLEOTIDE SEQUENCE [LARGE SCALE GENOMIC DNA]</scope>
</reference>
<proteinExistence type="predicted"/>